<protein>
    <submittedName>
        <fullName evidence="12">Transcriptional repressor</fullName>
    </submittedName>
</protein>
<evidence type="ECO:0000313" key="13">
    <source>
        <dbReference type="Proteomes" id="UP000321386"/>
    </source>
</evidence>
<dbReference type="GO" id="GO:0000976">
    <property type="term" value="F:transcription cis-regulatory region binding"/>
    <property type="evidence" value="ECO:0007669"/>
    <property type="project" value="TreeGrafter"/>
</dbReference>
<keyword evidence="6 11" id="KW-0862">Zinc</keyword>
<dbReference type="CDD" id="cd07153">
    <property type="entry name" value="Fur_like"/>
    <property type="match status" value="1"/>
</dbReference>
<dbReference type="GO" id="GO:0008270">
    <property type="term" value="F:zinc ion binding"/>
    <property type="evidence" value="ECO:0007669"/>
    <property type="project" value="TreeGrafter"/>
</dbReference>
<evidence type="ECO:0000256" key="10">
    <source>
        <dbReference type="ARBA" id="ARBA00023163"/>
    </source>
</evidence>
<dbReference type="InterPro" id="IPR002481">
    <property type="entry name" value="FUR"/>
</dbReference>
<dbReference type="InterPro" id="IPR036390">
    <property type="entry name" value="WH_DNA-bd_sf"/>
</dbReference>
<evidence type="ECO:0000256" key="11">
    <source>
        <dbReference type="PIRSR" id="PIRSR602481-1"/>
    </source>
</evidence>
<dbReference type="GO" id="GO:0003700">
    <property type="term" value="F:DNA-binding transcription factor activity"/>
    <property type="evidence" value="ECO:0007669"/>
    <property type="project" value="InterPro"/>
</dbReference>
<dbReference type="PANTHER" id="PTHR33202:SF18">
    <property type="entry name" value="TRANSCRIPTIONAL REGULATOR FURA"/>
    <property type="match status" value="1"/>
</dbReference>
<evidence type="ECO:0000256" key="4">
    <source>
        <dbReference type="ARBA" id="ARBA00022491"/>
    </source>
</evidence>
<keyword evidence="9" id="KW-0238">DNA-binding</keyword>
<dbReference type="InterPro" id="IPR043135">
    <property type="entry name" value="Fur_C"/>
</dbReference>
<keyword evidence="13" id="KW-1185">Reference proteome</keyword>
<evidence type="ECO:0000256" key="5">
    <source>
        <dbReference type="ARBA" id="ARBA00022723"/>
    </source>
</evidence>
<dbReference type="GO" id="GO:1900376">
    <property type="term" value="P:regulation of secondary metabolite biosynthetic process"/>
    <property type="evidence" value="ECO:0007669"/>
    <property type="project" value="TreeGrafter"/>
</dbReference>
<keyword evidence="5 11" id="KW-0479">Metal-binding</keyword>
<sequence length="155" mass="16384">MQVMDDDELLRSRGLRVTAPRLAVLAALDDAPHADADAVLRGVRMRMPSVSVQAIYDVLAALTQAGLLRRIEPAGHPARYERRVGDNHHHVVCRSCGVLEDVDCVVGHAPCLEPSTTSGFAIDAAEVTFWGLCPACRAAADPADAPAGTAAQPVP</sequence>
<evidence type="ECO:0000256" key="3">
    <source>
        <dbReference type="ARBA" id="ARBA00022490"/>
    </source>
</evidence>
<dbReference type="GO" id="GO:0005737">
    <property type="term" value="C:cytoplasm"/>
    <property type="evidence" value="ECO:0007669"/>
    <property type="project" value="UniProtKB-SubCell"/>
</dbReference>
<dbReference type="AlphaFoldDB" id="A0A510V221"/>
<dbReference type="Pfam" id="PF01475">
    <property type="entry name" value="FUR"/>
    <property type="match status" value="1"/>
</dbReference>
<accession>A0A510V221</accession>
<reference evidence="12 13" key="1">
    <citation type="submission" date="2019-07" db="EMBL/GenBank/DDBJ databases">
        <title>Whole genome shotgun sequence of Cellulomonas persica NBRC 101101.</title>
        <authorList>
            <person name="Hosoyama A."/>
            <person name="Uohara A."/>
            <person name="Ohji S."/>
            <person name="Ichikawa N."/>
        </authorList>
    </citation>
    <scope>NUCLEOTIDE SEQUENCE [LARGE SCALE GENOMIC DNA]</scope>
    <source>
        <strain evidence="12 13">NBRC 101101</strain>
    </source>
</reference>
<feature type="binding site" evidence="11">
    <location>
        <position position="133"/>
    </location>
    <ligand>
        <name>Zn(2+)</name>
        <dbReference type="ChEBI" id="CHEBI:29105"/>
    </ligand>
</feature>
<dbReference type="Gene3D" id="3.30.1490.190">
    <property type="match status" value="1"/>
</dbReference>
<evidence type="ECO:0000256" key="6">
    <source>
        <dbReference type="ARBA" id="ARBA00022833"/>
    </source>
</evidence>
<feature type="binding site" evidence="11">
    <location>
        <position position="96"/>
    </location>
    <ligand>
        <name>Zn(2+)</name>
        <dbReference type="ChEBI" id="CHEBI:29105"/>
    </ligand>
</feature>
<dbReference type="EMBL" id="BJUA01000018">
    <property type="protein sequence ID" value="GEK19155.1"/>
    <property type="molecule type" value="Genomic_DNA"/>
</dbReference>
<dbReference type="PANTHER" id="PTHR33202">
    <property type="entry name" value="ZINC UPTAKE REGULATION PROTEIN"/>
    <property type="match status" value="1"/>
</dbReference>
<name>A0A510V221_9CELL</name>
<evidence type="ECO:0000256" key="8">
    <source>
        <dbReference type="ARBA" id="ARBA00023015"/>
    </source>
</evidence>
<keyword evidence="10" id="KW-0804">Transcription</keyword>
<dbReference type="Gene3D" id="1.10.10.10">
    <property type="entry name" value="Winged helix-like DNA-binding domain superfamily/Winged helix DNA-binding domain"/>
    <property type="match status" value="1"/>
</dbReference>
<dbReference type="InterPro" id="IPR036388">
    <property type="entry name" value="WH-like_DNA-bd_sf"/>
</dbReference>
<gene>
    <name evidence="12" type="ORF">CPE01_28880</name>
</gene>
<dbReference type="SUPFAM" id="SSF46785">
    <property type="entry name" value="Winged helix' DNA-binding domain"/>
    <property type="match status" value="1"/>
</dbReference>
<evidence type="ECO:0000256" key="7">
    <source>
        <dbReference type="ARBA" id="ARBA00023004"/>
    </source>
</evidence>
<comment type="subcellular location">
    <subcellularLocation>
        <location evidence="1">Cytoplasm</location>
    </subcellularLocation>
</comment>
<feature type="binding site" evidence="11">
    <location>
        <position position="136"/>
    </location>
    <ligand>
        <name>Zn(2+)</name>
        <dbReference type="ChEBI" id="CHEBI:29105"/>
    </ligand>
</feature>
<comment type="similarity">
    <text evidence="2">Belongs to the Fur family.</text>
</comment>
<evidence type="ECO:0000256" key="9">
    <source>
        <dbReference type="ARBA" id="ARBA00023125"/>
    </source>
</evidence>
<evidence type="ECO:0000313" key="12">
    <source>
        <dbReference type="EMBL" id="GEK19155.1"/>
    </source>
</evidence>
<keyword evidence="3" id="KW-0963">Cytoplasm</keyword>
<comment type="caution">
    <text evidence="12">The sequence shown here is derived from an EMBL/GenBank/DDBJ whole genome shotgun (WGS) entry which is preliminary data.</text>
</comment>
<proteinExistence type="inferred from homology"/>
<feature type="binding site" evidence="11">
    <location>
        <position position="93"/>
    </location>
    <ligand>
        <name>Zn(2+)</name>
        <dbReference type="ChEBI" id="CHEBI:29105"/>
    </ligand>
</feature>
<keyword evidence="8" id="KW-0805">Transcription regulation</keyword>
<dbReference type="Proteomes" id="UP000321386">
    <property type="component" value="Unassembled WGS sequence"/>
</dbReference>
<evidence type="ECO:0000256" key="2">
    <source>
        <dbReference type="ARBA" id="ARBA00007957"/>
    </source>
</evidence>
<keyword evidence="4" id="KW-0678">Repressor</keyword>
<dbReference type="GO" id="GO:0045892">
    <property type="term" value="P:negative regulation of DNA-templated transcription"/>
    <property type="evidence" value="ECO:0007669"/>
    <property type="project" value="TreeGrafter"/>
</dbReference>
<organism evidence="12 13">
    <name type="scientific">Cellulomonas persica</name>
    <dbReference type="NCBI Taxonomy" id="76861"/>
    <lineage>
        <taxon>Bacteria</taxon>
        <taxon>Bacillati</taxon>
        <taxon>Actinomycetota</taxon>
        <taxon>Actinomycetes</taxon>
        <taxon>Micrococcales</taxon>
        <taxon>Cellulomonadaceae</taxon>
        <taxon>Cellulomonas</taxon>
    </lineage>
</organism>
<evidence type="ECO:0000256" key="1">
    <source>
        <dbReference type="ARBA" id="ARBA00004496"/>
    </source>
</evidence>
<comment type="cofactor">
    <cofactor evidence="11">
        <name>Zn(2+)</name>
        <dbReference type="ChEBI" id="CHEBI:29105"/>
    </cofactor>
    <text evidence="11">Binds 1 zinc ion per subunit.</text>
</comment>
<keyword evidence="7" id="KW-0408">Iron</keyword>